<accession>R7UC92</accession>
<dbReference type="EMBL" id="AMQN01008283">
    <property type="status" value="NOT_ANNOTATED_CDS"/>
    <property type="molecule type" value="Genomic_DNA"/>
</dbReference>
<dbReference type="PANTHER" id="PTHR47570">
    <property type="entry name" value="ZINC ION BINDING PROTEIN"/>
    <property type="match status" value="1"/>
</dbReference>
<dbReference type="Proteomes" id="UP000014760">
    <property type="component" value="Unassembled WGS sequence"/>
</dbReference>
<dbReference type="STRING" id="283909.R7UC92"/>
<sequence>MMSASPCFNPVDVEQEPQAHQEWCHRMSLYKSFPMTAHAFAFSSGELASISSMDELIALPKEAEILRDGSVESPEKDLTSWAEYYQWRGLPETSPICILLQFPLTLYHIIRCCLPKYREYIMQPSTNAQCLLTDPEVNSRISEKKSLTVHLLGVEKEADLLPLFNELTVLLPNLELNLHFFGPGLSKKVHGRVHKHRSIKIILRRKLYHKSTLAASIPDLVIGFNAGLAAYQSWQPTIECLKNTETPVFFTDYCRLSVDLSRKCLQSSRLGNLSDVTINPFYSPIREFNPEHLMPCFSNAFLFRLIK</sequence>
<keyword evidence="4" id="KW-1185">Reference proteome</keyword>
<feature type="domain" description="Mitochondrial splicing suppressor 51-like C-terminal" evidence="1">
    <location>
        <begin position="103"/>
        <end position="289"/>
    </location>
</feature>
<evidence type="ECO:0000313" key="2">
    <source>
        <dbReference type="EMBL" id="ELU03975.1"/>
    </source>
</evidence>
<dbReference type="EnsemblMetazoa" id="CapteT186827">
    <property type="protein sequence ID" value="CapteP186827"/>
    <property type="gene ID" value="CapteG186827"/>
</dbReference>
<evidence type="ECO:0000259" key="1">
    <source>
        <dbReference type="Pfam" id="PF20179"/>
    </source>
</evidence>
<name>R7UC92_CAPTE</name>
<evidence type="ECO:0000313" key="3">
    <source>
        <dbReference type="EnsemblMetazoa" id="CapteP186827"/>
    </source>
</evidence>
<reference evidence="2 4" key="2">
    <citation type="journal article" date="2013" name="Nature">
        <title>Insights into bilaterian evolution from three spiralian genomes.</title>
        <authorList>
            <person name="Simakov O."/>
            <person name="Marletaz F."/>
            <person name="Cho S.J."/>
            <person name="Edsinger-Gonzales E."/>
            <person name="Havlak P."/>
            <person name="Hellsten U."/>
            <person name="Kuo D.H."/>
            <person name="Larsson T."/>
            <person name="Lv J."/>
            <person name="Arendt D."/>
            <person name="Savage R."/>
            <person name="Osoegawa K."/>
            <person name="de Jong P."/>
            <person name="Grimwood J."/>
            <person name="Chapman J.A."/>
            <person name="Shapiro H."/>
            <person name="Aerts A."/>
            <person name="Otillar R.P."/>
            <person name="Terry A.Y."/>
            <person name="Boore J.L."/>
            <person name="Grigoriev I.V."/>
            <person name="Lindberg D.R."/>
            <person name="Seaver E.C."/>
            <person name="Weisblat D.A."/>
            <person name="Putnam N.H."/>
            <person name="Rokhsar D.S."/>
        </authorList>
    </citation>
    <scope>NUCLEOTIDE SEQUENCE</scope>
    <source>
        <strain evidence="2 4">I ESC-2004</strain>
    </source>
</reference>
<dbReference type="EMBL" id="KB302699">
    <property type="protein sequence ID" value="ELU03975.1"/>
    <property type="molecule type" value="Genomic_DNA"/>
</dbReference>
<reference evidence="4" key="1">
    <citation type="submission" date="2012-12" db="EMBL/GenBank/DDBJ databases">
        <authorList>
            <person name="Hellsten U."/>
            <person name="Grimwood J."/>
            <person name="Chapman J.A."/>
            <person name="Shapiro H."/>
            <person name="Aerts A."/>
            <person name="Otillar R.P."/>
            <person name="Terry A.Y."/>
            <person name="Boore J.L."/>
            <person name="Simakov O."/>
            <person name="Marletaz F."/>
            <person name="Cho S.-J."/>
            <person name="Edsinger-Gonzales E."/>
            <person name="Havlak P."/>
            <person name="Kuo D.-H."/>
            <person name="Larsson T."/>
            <person name="Lv J."/>
            <person name="Arendt D."/>
            <person name="Savage R."/>
            <person name="Osoegawa K."/>
            <person name="de Jong P."/>
            <person name="Lindberg D.R."/>
            <person name="Seaver E.C."/>
            <person name="Weisblat D.A."/>
            <person name="Putnam N.H."/>
            <person name="Grigoriev I.V."/>
            <person name="Rokhsar D.S."/>
        </authorList>
    </citation>
    <scope>NUCLEOTIDE SEQUENCE</scope>
    <source>
        <strain evidence="4">I ESC-2004</strain>
    </source>
</reference>
<organism evidence="2">
    <name type="scientific">Capitella teleta</name>
    <name type="common">Polychaete worm</name>
    <dbReference type="NCBI Taxonomy" id="283909"/>
    <lineage>
        <taxon>Eukaryota</taxon>
        <taxon>Metazoa</taxon>
        <taxon>Spiralia</taxon>
        <taxon>Lophotrochozoa</taxon>
        <taxon>Annelida</taxon>
        <taxon>Polychaeta</taxon>
        <taxon>Sedentaria</taxon>
        <taxon>Scolecida</taxon>
        <taxon>Capitellidae</taxon>
        <taxon>Capitella</taxon>
    </lineage>
</organism>
<dbReference type="InterPro" id="IPR046824">
    <property type="entry name" value="Mss51-like_C"/>
</dbReference>
<dbReference type="PANTHER" id="PTHR47570:SF1">
    <property type="entry name" value="ZINC ION BINDING PROTEIN"/>
    <property type="match status" value="1"/>
</dbReference>
<dbReference type="OrthoDB" id="5282002at2759"/>
<protein>
    <recommendedName>
        <fullName evidence="1">Mitochondrial splicing suppressor 51-like C-terminal domain-containing protein</fullName>
    </recommendedName>
</protein>
<dbReference type="HOGENOM" id="CLU_906872_0_0_1"/>
<dbReference type="Pfam" id="PF20179">
    <property type="entry name" value="MSS51_C"/>
    <property type="match status" value="1"/>
</dbReference>
<gene>
    <name evidence="2" type="ORF">CAPTEDRAFT_186827</name>
</gene>
<dbReference type="AlphaFoldDB" id="R7UC92"/>
<evidence type="ECO:0000313" key="4">
    <source>
        <dbReference type="Proteomes" id="UP000014760"/>
    </source>
</evidence>
<dbReference type="OMA" id="GMWMYEC"/>
<reference evidence="3" key="3">
    <citation type="submission" date="2015-06" db="UniProtKB">
        <authorList>
            <consortium name="EnsemblMetazoa"/>
        </authorList>
    </citation>
    <scope>IDENTIFICATION</scope>
</reference>
<proteinExistence type="predicted"/>